<evidence type="ECO:0008006" key="3">
    <source>
        <dbReference type="Google" id="ProtNLM"/>
    </source>
</evidence>
<accession>A0A833PDM5</accession>
<evidence type="ECO:0000313" key="1">
    <source>
        <dbReference type="EMBL" id="KAF1026319.1"/>
    </source>
</evidence>
<dbReference type="EMBL" id="WNDP01000025">
    <property type="protein sequence ID" value="KAF1026319.1"/>
    <property type="molecule type" value="Genomic_DNA"/>
</dbReference>
<dbReference type="InterPro" id="IPR009097">
    <property type="entry name" value="Cyclic_Pdiesterase"/>
</dbReference>
<sequence length="226" mass="26481">MNLTVFLHSQSSTIATQAHDYPEWHKGRLYYALWYIEIDHPELLNYLKHLRQSFSQYLFQPNARQFHITLYICGFLTKSNPHFDDDFSIHKIKQQFQDLKKSNLQAFKLKTGQINSFSSALFVDIHDEQNSLSKIRTTLAKSTQEIAPTCYYPHITLGLYNDEFSSQEIVEVVEKIPQQQFKISIEQLRFGIYHAKELQGRLFDLHYYSLNSGGKYTPLELNGCCN</sequence>
<dbReference type="AlphaFoldDB" id="A0A833PDM5"/>
<dbReference type="SUPFAM" id="SSF55144">
    <property type="entry name" value="LigT-like"/>
    <property type="match status" value="1"/>
</dbReference>
<name>A0A833PDM5_ACIBZ</name>
<evidence type="ECO:0000313" key="2">
    <source>
        <dbReference type="Proteomes" id="UP000490535"/>
    </source>
</evidence>
<protein>
    <recommendedName>
        <fullName evidence="3">2'-5' RNA ligase family protein</fullName>
    </recommendedName>
</protein>
<comment type="caution">
    <text evidence="1">The sequence shown here is derived from an EMBL/GenBank/DDBJ whole genome shotgun (WGS) entry which is preliminary data.</text>
</comment>
<dbReference type="Gene3D" id="3.90.1140.10">
    <property type="entry name" value="Cyclic phosphodiesterase"/>
    <property type="match status" value="1"/>
</dbReference>
<proteinExistence type="predicted"/>
<reference evidence="2" key="1">
    <citation type="journal article" date="2020" name="MBio">
        <title>Horizontal gene transfer to a defensive symbiont with a reduced genome amongst a multipartite beetle microbiome.</title>
        <authorList>
            <person name="Waterworth S.C."/>
            <person name="Florez L.V."/>
            <person name="Rees E.R."/>
            <person name="Hertweck C."/>
            <person name="Kaltenpoth M."/>
            <person name="Kwan J.C."/>
        </authorList>
    </citation>
    <scope>NUCLEOTIDE SEQUENCE [LARGE SCALE GENOMIC DNA]</scope>
</reference>
<dbReference type="Proteomes" id="UP000490535">
    <property type="component" value="Unassembled WGS sequence"/>
</dbReference>
<dbReference type="Pfam" id="PF13563">
    <property type="entry name" value="2_5_RNA_ligase2"/>
    <property type="match status" value="1"/>
</dbReference>
<organism evidence="1 2">
    <name type="scientific">Acinetobacter bereziniae</name>
    <name type="common">Acinetobacter genomosp. 10</name>
    <dbReference type="NCBI Taxonomy" id="106648"/>
    <lineage>
        <taxon>Bacteria</taxon>
        <taxon>Pseudomonadati</taxon>
        <taxon>Pseudomonadota</taxon>
        <taxon>Gammaproteobacteria</taxon>
        <taxon>Moraxellales</taxon>
        <taxon>Moraxellaceae</taxon>
        <taxon>Acinetobacter</taxon>
    </lineage>
</organism>
<gene>
    <name evidence="1" type="ORF">GAK29_01353</name>
</gene>